<evidence type="ECO:0000313" key="3">
    <source>
        <dbReference type="EMBL" id="VDP12260.1"/>
    </source>
</evidence>
<keyword evidence="1 2" id="KW-0732">Signal</keyword>
<reference evidence="5" key="1">
    <citation type="submission" date="2016-06" db="UniProtKB">
        <authorList>
            <consortium name="WormBaseParasite"/>
        </authorList>
    </citation>
    <scope>IDENTIFICATION</scope>
</reference>
<dbReference type="InterPro" id="IPR036846">
    <property type="entry name" value="GM2-AP_sf"/>
</dbReference>
<proteinExistence type="predicted"/>
<evidence type="ECO:0000256" key="1">
    <source>
        <dbReference type="ARBA" id="ARBA00022729"/>
    </source>
</evidence>
<dbReference type="OrthoDB" id="5782184at2759"/>
<keyword evidence="4" id="KW-1185">Reference proteome</keyword>
<dbReference type="SUPFAM" id="SSF63707">
    <property type="entry name" value="Ganglioside M2 (gm2) activator"/>
    <property type="match status" value="1"/>
</dbReference>
<reference evidence="3" key="2">
    <citation type="submission" date="2018-11" db="EMBL/GenBank/DDBJ databases">
        <authorList>
            <consortium name="Pathogen Informatics"/>
        </authorList>
    </citation>
    <scope>NUCLEOTIDE SEQUENCE [LARGE SCALE GENOMIC DNA]</scope>
</reference>
<feature type="signal peptide" evidence="2">
    <location>
        <begin position="1"/>
        <end position="22"/>
    </location>
</feature>
<evidence type="ECO:0000313" key="4">
    <source>
        <dbReference type="Proteomes" id="UP000270296"/>
    </source>
</evidence>
<dbReference type="WBParaSite" id="SBAD_0000747201-mRNA-1">
    <property type="protein sequence ID" value="SBAD_0000747201-mRNA-1"/>
    <property type="gene ID" value="SBAD_0000747201"/>
</dbReference>
<protein>
    <submittedName>
        <fullName evidence="3 5">Uncharacterized protein</fullName>
    </submittedName>
</protein>
<dbReference type="Gene3D" id="2.70.220.10">
    <property type="entry name" value="Ganglioside GM2 activator"/>
    <property type="match status" value="1"/>
</dbReference>
<name>A0A183IUA8_9BILA</name>
<evidence type="ECO:0000313" key="5">
    <source>
        <dbReference type="WBParaSite" id="SBAD_0000747201-mRNA-1"/>
    </source>
</evidence>
<sequence>MAVAPVLSLSLLACSFFAVVLSQTCNPFLPHCRDKGQSSSEMAKPKCKPRYLIAGKATDCTKPGRQKIIDIDVTTVVIRPNPPQFPGCLTVEFVVNVRSNNLPQSFFTKVEFASFNIPQISKLPCFNALDNGCGGYGNNCYYCDVCNVLGELQANRNLKGEFASQFGDVRCPRQPGRYKVQRKICLD</sequence>
<organism evidence="5">
    <name type="scientific">Soboliphyme baturini</name>
    <dbReference type="NCBI Taxonomy" id="241478"/>
    <lineage>
        <taxon>Eukaryota</taxon>
        <taxon>Metazoa</taxon>
        <taxon>Ecdysozoa</taxon>
        <taxon>Nematoda</taxon>
        <taxon>Enoplea</taxon>
        <taxon>Dorylaimia</taxon>
        <taxon>Dioctophymatida</taxon>
        <taxon>Dioctophymatoidea</taxon>
        <taxon>Soboliphymatidae</taxon>
        <taxon>Soboliphyme</taxon>
    </lineage>
</organism>
<dbReference type="EMBL" id="UZAM01010415">
    <property type="protein sequence ID" value="VDP12260.1"/>
    <property type="molecule type" value="Genomic_DNA"/>
</dbReference>
<feature type="chain" id="PRO_5043140261" evidence="2">
    <location>
        <begin position="23"/>
        <end position="187"/>
    </location>
</feature>
<dbReference type="AlphaFoldDB" id="A0A183IUA8"/>
<evidence type="ECO:0000256" key="2">
    <source>
        <dbReference type="SAM" id="SignalP"/>
    </source>
</evidence>
<dbReference type="Proteomes" id="UP000270296">
    <property type="component" value="Unassembled WGS sequence"/>
</dbReference>
<gene>
    <name evidence="3" type="ORF">SBAD_LOCUS7205</name>
</gene>
<accession>A0A183IUA8</accession>